<accession>A0A843X695</accession>
<sequence>MLCLTPLVSAGVMCSSRSSISSNYSRSSNNNYDKSSSSSFSRATTAARWMEEQISIPLQNFGDALSECAPLDTRLCSSRSSSSSSYSRSSSNNYGKSSSNSFNRATEAARWMEEQVGKDSSGWLREARGSSSRELGVGQVAEAAVALCAVNNSESECCELLYLSELRVVLCKFSGRTKKERVGASSQSERATTFTRRLRFL</sequence>
<reference evidence="2" key="1">
    <citation type="submission" date="2017-07" db="EMBL/GenBank/DDBJ databases">
        <title>Taro Niue Genome Assembly and Annotation.</title>
        <authorList>
            <person name="Atibalentja N."/>
            <person name="Keating K."/>
            <person name="Fields C.J."/>
        </authorList>
    </citation>
    <scope>NUCLEOTIDE SEQUENCE</scope>
    <source>
        <strain evidence="2">Niue_2</strain>
        <tissue evidence="2">Leaf</tissue>
    </source>
</reference>
<evidence type="ECO:0000313" key="2">
    <source>
        <dbReference type="EMBL" id="MQM15271.1"/>
    </source>
</evidence>
<gene>
    <name evidence="2" type="ORF">Taro_048218</name>
</gene>
<dbReference type="Proteomes" id="UP000652761">
    <property type="component" value="Unassembled WGS sequence"/>
</dbReference>
<keyword evidence="3" id="KW-1185">Reference proteome</keyword>
<feature type="compositionally biased region" description="Low complexity" evidence="1">
    <location>
        <begin position="77"/>
        <end position="101"/>
    </location>
</feature>
<organism evidence="2 3">
    <name type="scientific">Colocasia esculenta</name>
    <name type="common">Wild taro</name>
    <name type="synonym">Arum esculentum</name>
    <dbReference type="NCBI Taxonomy" id="4460"/>
    <lineage>
        <taxon>Eukaryota</taxon>
        <taxon>Viridiplantae</taxon>
        <taxon>Streptophyta</taxon>
        <taxon>Embryophyta</taxon>
        <taxon>Tracheophyta</taxon>
        <taxon>Spermatophyta</taxon>
        <taxon>Magnoliopsida</taxon>
        <taxon>Liliopsida</taxon>
        <taxon>Araceae</taxon>
        <taxon>Aroideae</taxon>
        <taxon>Colocasieae</taxon>
        <taxon>Colocasia</taxon>
    </lineage>
</organism>
<protein>
    <submittedName>
        <fullName evidence="2">Uncharacterized protein</fullName>
    </submittedName>
</protein>
<proteinExistence type="predicted"/>
<dbReference type="AlphaFoldDB" id="A0A843X695"/>
<dbReference type="EMBL" id="NMUH01006443">
    <property type="protein sequence ID" value="MQM15271.1"/>
    <property type="molecule type" value="Genomic_DNA"/>
</dbReference>
<name>A0A843X695_COLES</name>
<evidence type="ECO:0000256" key="1">
    <source>
        <dbReference type="SAM" id="MobiDB-lite"/>
    </source>
</evidence>
<feature type="region of interest" description="Disordered" evidence="1">
    <location>
        <begin position="18"/>
        <end position="38"/>
    </location>
</feature>
<comment type="caution">
    <text evidence="2">The sequence shown here is derived from an EMBL/GenBank/DDBJ whole genome shotgun (WGS) entry which is preliminary data.</text>
</comment>
<feature type="region of interest" description="Disordered" evidence="1">
    <location>
        <begin position="76"/>
        <end position="101"/>
    </location>
</feature>
<evidence type="ECO:0000313" key="3">
    <source>
        <dbReference type="Proteomes" id="UP000652761"/>
    </source>
</evidence>